<evidence type="ECO:0000259" key="4">
    <source>
        <dbReference type="PROSITE" id="PS51465"/>
    </source>
</evidence>
<evidence type="ECO:0000256" key="2">
    <source>
        <dbReference type="ARBA" id="ARBA00022525"/>
    </source>
</evidence>
<dbReference type="AlphaFoldDB" id="A0AA35JVE9"/>
<dbReference type="EMBL" id="OX395127">
    <property type="protein sequence ID" value="CAI5766862.1"/>
    <property type="molecule type" value="Genomic_DNA"/>
</dbReference>
<dbReference type="Gene3D" id="3.30.60.30">
    <property type="match status" value="5"/>
</dbReference>
<dbReference type="PANTHER" id="PTHR47499:SF1">
    <property type="entry name" value="SERINE PROTEASE INHIBITOR KAZAL-TYPE 7"/>
    <property type="match status" value="1"/>
</dbReference>
<reference evidence="5" key="1">
    <citation type="submission" date="2022-12" db="EMBL/GenBank/DDBJ databases">
        <authorList>
            <person name="Alioto T."/>
            <person name="Alioto T."/>
            <person name="Gomez Garrido J."/>
        </authorList>
    </citation>
    <scope>NUCLEOTIDE SEQUENCE</scope>
</reference>
<evidence type="ECO:0000313" key="5">
    <source>
        <dbReference type="EMBL" id="CAI5766862.1"/>
    </source>
</evidence>
<dbReference type="FunFam" id="3.30.60.30:FF:000037">
    <property type="entry name" value="Ovomucoid"/>
    <property type="match status" value="2"/>
</dbReference>
<accession>A0AA35JVE9</accession>
<name>A0AA35JVE9_9SAUR</name>
<dbReference type="FunFam" id="3.30.60.30:FF:000036">
    <property type="entry name" value="Ovomucoid"/>
    <property type="match status" value="1"/>
</dbReference>
<evidence type="ECO:0000256" key="3">
    <source>
        <dbReference type="ARBA" id="ARBA00023157"/>
    </source>
</evidence>
<dbReference type="GO" id="GO:0005576">
    <property type="term" value="C:extracellular region"/>
    <property type="evidence" value="ECO:0007669"/>
    <property type="project" value="UniProtKB-SubCell"/>
</dbReference>
<sequence>MDCSEFRQAKGLMLCPKIAKPVCRTDDNTYVSKCDLCRQNLESNKNVAVKYERQCIQIQDYCKDFGSDKTYCTLEYMPHCGSDGKVYGNQCNFCFNVRKSKGALSLQHLGRSLRDEDIQANTLDCSQHLQATGNGPISCTRIYFPVCGTDGNTYANECELCRHNQEKNKLVGKKHVGECPKMDCSEFRQAKGLMLCPKIAKPVCGTDDNTYVSKCDLCRQNLESNKNVAVKYGGQCIQIQDYCKDFGSDKTYCTLEYMPHCGSDGKVYGNQCNFCFNVRKSKGALSLQHLGRC</sequence>
<dbReference type="PROSITE" id="PS51465">
    <property type="entry name" value="KAZAL_2"/>
    <property type="match status" value="5"/>
</dbReference>
<feature type="domain" description="Kazal-like" evidence="4">
    <location>
        <begin position="1"/>
        <end position="57"/>
    </location>
</feature>
<feature type="domain" description="Kazal-like" evidence="4">
    <location>
        <begin position="119"/>
        <end position="181"/>
    </location>
</feature>
<protein>
    <submittedName>
        <fullName evidence="5">Ovoinhibitor-like isoform X1</fullName>
    </submittedName>
</protein>
<organism evidence="5 6">
    <name type="scientific">Podarcis lilfordi</name>
    <name type="common">Lilford's wall lizard</name>
    <dbReference type="NCBI Taxonomy" id="74358"/>
    <lineage>
        <taxon>Eukaryota</taxon>
        <taxon>Metazoa</taxon>
        <taxon>Chordata</taxon>
        <taxon>Craniata</taxon>
        <taxon>Vertebrata</taxon>
        <taxon>Euteleostomi</taxon>
        <taxon>Lepidosauria</taxon>
        <taxon>Squamata</taxon>
        <taxon>Bifurcata</taxon>
        <taxon>Unidentata</taxon>
        <taxon>Episquamata</taxon>
        <taxon>Laterata</taxon>
        <taxon>Lacertibaenia</taxon>
        <taxon>Lacertidae</taxon>
        <taxon>Podarcis</taxon>
    </lineage>
</organism>
<evidence type="ECO:0000256" key="1">
    <source>
        <dbReference type="ARBA" id="ARBA00004613"/>
    </source>
</evidence>
<dbReference type="Pfam" id="PF00050">
    <property type="entry name" value="Kazal_1"/>
    <property type="match status" value="5"/>
</dbReference>
<keyword evidence="2" id="KW-0964">Secreted</keyword>
<dbReference type="Proteomes" id="UP001178461">
    <property type="component" value="Chromosome 2"/>
</dbReference>
<dbReference type="GO" id="GO:0004867">
    <property type="term" value="F:serine-type endopeptidase inhibitor activity"/>
    <property type="evidence" value="ECO:0007669"/>
    <property type="project" value="UniProtKB-ARBA"/>
</dbReference>
<comment type="subcellular location">
    <subcellularLocation>
        <location evidence="1">Secreted</location>
    </subcellularLocation>
</comment>
<keyword evidence="6" id="KW-1185">Reference proteome</keyword>
<dbReference type="InterPro" id="IPR036058">
    <property type="entry name" value="Kazal_dom_sf"/>
</dbReference>
<dbReference type="InterPro" id="IPR050159">
    <property type="entry name" value="Kazal-type_SerProtInhib"/>
</dbReference>
<keyword evidence="3" id="KW-1015">Disulfide bond</keyword>
<dbReference type="SUPFAM" id="SSF100895">
    <property type="entry name" value="Kazal-type serine protease inhibitors"/>
    <property type="match status" value="5"/>
</dbReference>
<dbReference type="PROSITE" id="PS00282">
    <property type="entry name" value="KAZAL_1"/>
    <property type="match status" value="3"/>
</dbReference>
<proteinExistence type="predicted"/>
<evidence type="ECO:0000313" key="6">
    <source>
        <dbReference type="Proteomes" id="UP001178461"/>
    </source>
</evidence>
<feature type="domain" description="Kazal-like" evidence="4">
    <location>
        <begin position="239"/>
        <end position="293"/>
    </location>
</feature>
<gene>
    <name evidence="5" type="ORF">PODLI_1B032114</name>
</gene>
<dbReference type="SMART" id="SM00280">
    <property type="entry name" value="KAZAL"/>
    <property type="match status" value="5"/>
</dbReference>
<feature type="domain" description="Kazal-like" evidence="4">
    <location>
        <begin position="182"/>
        <end position="238"/>
    </location>
</feature>
<feature type="domain" description="Kazal-like" evidence="4">
    <location>
        <begin position="58"/>
        <end position="114"/>
    </location>
</feature>
<dbReference type="PANTHER" id="PTHR47499">
    <property type="entry name" value="SERINE PROTEASE INHIBITOR KAZAL-TYPE 7 SPINK7"/>
    <property type="match status" value="1"/>
</dbReference>
<dbReference type="InterPro" id="IPR002350">
    <property type="entry name" value="Kazal_dom"/>
</dbReference>